<name>A0ACC4CME4_POPAL</name>
<keyword evidence="2" id="KW-1185">Reference proteome</keyword>
<dbReference type="Proteomes" id="UP000309997">
    <property type="component" value="Unassembled WGS sequence"/>
</dbReference>
<sequence>MWKATVIPTSRYRFHVKSAKICGGPPPSEPPCVKERWLEGRGRPLETQRMLAMKNCGTVSHMGSADFKEALVSGRIHTRKAAAQRPSNTEPMGV</sequence>
<evidence type="ECO:0000313" key="2">
    <source>
        <dbReference type="Proteomes" id="UP000309997"/>
    </source>
</evidence>
<reference evidence="1 2" key="1">
    <citation type="journal article" date="2024" name="Plant Biotechnol. J.">
        <title>Genome and CRISPR/Cas9 system of a widespread forest tree (Populus alba) in the world.</title>
        <authorList>
            <person name="Liu Y.J."/>
            <person name="Jiang P.F."/>
            <person name="Han X.M."/>
            <person name="Li X.Y."/>
            <person name="Wang H.M."/>
            <person name="Wang Y.J."/>
            <person name="Wang X.X."/>
            <person name="Zeng Q.Y."/>
        </authorList>
    </citation>
    <scope>NUCLEOTIDE SEQUENCE [LARGE SCALE GENOMIC DNA]</scope>
    <source>
        <strain evidence="2">cv. PAL-ZL1</strain>
    </source>
</reference>
<accession>A0ACC4CME4</accession>
<comment type="caution">
    <text evidence="1">The sequence shown here is derived from an EMBL/GenBank/DDBJ whole genome shotgun (WGS) entry which is preliminary data.</text>
</comment>
<dbReference type="EMBL" id="RCHU02000003">
    <property type="protein sequence ID" value="KAL3599165.1"/>
    <property type="molecule type" value="Genomic_DNA"/>
</dbReference>
<protein>
    <submittedName>
        <fullName evidence="1">Uncharacterized protein</fullName>
    </submittedName>
</protein>
<organism evidence="1 2">
    <name type="scientific">Populus alba</name>
    <name type="common">White poplar</name>
    <dbReference type="NCBI Taxonomy" id="43335"/>
    <lineage>
        <taxon>Eukaryota</taxon>
        <taxon>Viridiplantae</taxon>
        <taxon>Streptophyta</taxon>
        <taxon>Embryophyta</taxon>
        <taxon>Tracheophyta</taxon>
        <taxon>Spermatophyta</taxon>
        <taxon>Magnoliopsida</taxon>
        <taxon>eudicotyledons</taxon>
        <taxon>Gunneridae</taxon>
        <taxon>Pentapetalae</taxon>
        <taxon>rosids</taxon>
        <taxon>fabids</taxon>
        <taxon>Malpighiales</taxon>
        <taxon>Salicaceae</taxon>
        <taxon>Saliceae</taxon>
        <taxon>Populus</taxon>
    </lineage>
</organism>
<gene>
    <name evidence="1" type="ORF">D5086_007083</name>
</gene>
<evidence type="ECO:0000313" key="1">
    <source>
        <dbReference type="EMBL" id="KAL3599165.1"/>
    </source>
</evidence>
<proteinExistence type="predicted"/>